<dbReference type="InterPro" id="IPR023837">
    <property type="entry name" value="EccCb-like_Actinobacteria"/>
</dbReference>
<dbReference type="SUPFAM" id="SSF52540">
    <property type="entry name" value="P-loop containing nucleoside triphosphate hydrolases"/>
    <property type="match status" value="3"/>
</dbReference>
<keyword evidence="3 11" id="KW-0812">Transmembrane</keyword>
<organism evidence="13 14">
    <name type="scientific">Luedemannella flava</name>
    <dbReference type="NCBI Taxonomy" id="349316"/>
    <lineage>
        <taxon>Bacteria</taxon>
        <taxon>Bacillati</taxon>
        <taxon>Actinomycetota</taxon>
        <taxon>Actinomycetes</taxon>
        <taxon>Micromonosporales</taxon>
        <taxon>Micromonosporaceae</taxon>
        <taxon>Luedemannella</taxon>
    </lineage>
</organism>
<feature type="domain" description="FtsK" evidence="12">
    <location>
        <begin position="1099"/>
        <end position="1279"/>
    </location>
</feature>
<evidence type="ECO:0000256" key="8">
    <source>
        <dbReference type="ARBA" id="ARBA00023136"/>
    </source>
</evidence>
<keyword evidence="14" id="KW-1185">Reference proteome</keyword>
<keyword evidence="6 9" id="KW-0067">ATP-binding</keyword>
<feature type="binding site" evidence="9">
    <location>
        <begin position="475"/>
        <end position="482"/>
    </location>
    <ligand>
        <name>ATP</name>
        <dbReference type="ChEBI" id="CHEBI:30616"/>
    </ligand>
</feature>
<dbReference type="Gene3D" id="3.40.50.300">
    <property type="entry name" value="P-loop containing nucleotide triphosphate hydrolases"/>
    <property type="match status" value="3"/>
</dbReference>
<feature type="region of interest" description="Disordered" evidence="10">
    <location>
        <begin position="1"/>
        <end position="23"/>
    </location>
</feature>
<dbReference type="InterPro" id="IPR023836">
    <property type="entry name" value="EccCa-like_Actinobacteria"/>
</dbReference>
<dbReference type="NCBIfam" id="TIGR03924">
    <property type="entry name" value="T7SS_EccC_a"/>
    <property type="match status" value="1"/>
</dbReference>
<dbReference type="SMART" id="SM00382">
    <property type="entry name" value="AAA"/>
    <property type="match status" value="3"/>
</dbReference>
<feature type="binding site" evidence="9">
    <location>
        <begin position="1116"/>
        <end position="1123"/>
    </location>
    <ligand>
        <name>ATP</name>
        <dbReference type="ChEBI" id="CHEBI:30616"/>
    </ligand>
</feature>
<feature type="domain" description="FtsK" evidence="12">
    <location>
        <begin position="806"/>
        <end position="1004"/>
    </location>
</feature>
<evidence type="ECO:0000256" key="2">
    <source>
        <dbReference type="ARBA" id="ARBA00022475"/>
    </source>
</evidence>
<evidence type="ECO:0000313" key="14">
    <source>
        <dbReference type="Proteomes" id="UP001500218"/>
    </source>
</evidence>
<keyword evidence="4" id="KW-0677">Repeat</keyword>
<evidence type="ECO:0000256" key="9">
    <source>
        <dbReference type="PROSITE-ProRule" id="PRU00289"/>
    </source>
</evidence>
<evidence type="ECO:0000256" key="5">
    <source>
        <dbReference type="ARBA" id="ARBA00022741"/>
    </source>
</evidence>
<comment type="caution">
    <text evidence="13">The sequence shown here is derived from an EMBL/GenBank/DDBJ whole genome shotgun (WGS) entry which is preliminary data.</text>
</comment>
<dbReference type="Proteomes" id="UP001500218">
    <property type="component" value="Unassembled WGS sequence"/>
</dbReference>
<dbReference type="NCBIfam" id="TIGR03925">
    <property type="entry name" value="T7SS_EccC_b"/>
    <property type="match status" value="1"/>
</dbReference>
<feature type="binding site" evidence="9">
    <location>
        <begin position="825"/>
        <end position="832"/>
    </location>
    <ligand>
        <name>ATP</name>
        <dbReference type="ChEBI" id="CHEBI:30616"/>
    </ligand>
</feature>
<sequence>MGTVIITRPPRRPAPPMPTGELPIEPPPVIPQPTGQRWQQWLSVLPLLAGTVATALMFSGNQSAGAYTYVVGGLFGLSTLGMLITNWGGQNGPRKAELIQARRDYLRYLAGLRRTVRHAITEQRTALLYHHPDPQALWSDALGPRVWERRPTDPDFGVVRVGLGPQALGSELVAPAFDPTANLEPVTAGAVRRFLDAYAVVPDLPVALSVRGFSRVVLDSPAHARSLARAMVGQLATFHAPDDLIIAACVAADQRPAWDWLKWLPHALHPTKVDALGPRRLLAESLTELDELLSDVVATRKRAVPGTSASAAPHVVLLVDGGDLTGSTHLGVGLDAVTMVEVGAPPPAPLDAGTIVLHADAAGVLSTVTTDDRARVGTVDTLSHVEAEALARRLAPLRLAGAVKDHAPLARDFDLAELLTIADATTVDVAALWRPRSRRDFLRVPIGTGTDGSPVMIDLKESAEDGMGPHGMLVGITGSGKSELLRTLVLGLAATHSSEELNFVLVDFKGGATFSALDQLPHTSALITNLEKQLPLVDRFGEVLEGELARRSELLNRAGHLSSLREYRAAGRGDLPALATLVIICDEFTELIGKKPNFAELFDRIARQGRSLGMHLLLATQKFDEGRTRGLEGQLNLRISLRTQHAMDSRAVLKAPDAAELPAAPGHGYLTFGGGPLTRFKAAYVSGRYRRRALAGAGAGGGSAGVLDYHTHHVAGTPTEPAALEIEASESLLELLVAAMRGRGPAAHKVWLPPLHQAPNLDDLLGAITTIDAPGRGVRGLTVANPSLRGALQVPVALVDKPFEQRHDVCWLDLAGAAGHVGIVGSPQSGKSTVAATLVTGLALTHTPREVQVYCLDFGGGRLGTLRGLPHVGGVAGRLDAAAVRRTVGEVATLLADRERRFAARGIDSIATFRRLRRPSDLDSTVAVAEDDFGDVVLLVDGWQTLRHEFEDLEPIVIDLATRGLSYGIHLVATANRWLDFRSSTTDLFGAKLELRLGDAADSVAGRARAEAVPKATPGRGLTAEGAHLMTALPQLASMGPDELVKAIDAAWPGDRAQPVRLLPPLVDYTSFVVPDADGVGRPVGTEFALPIGIAENDLRPVLLDFAAEGHLVVYGDSECGKSNLLRVIAESLIRRFRPDRAKIMLVDYRRSLLGVVPKEYEVGYGTAAEHTTALMEALSRKLHERRPGPDVTAEQLRTRSWWTGAECFVLIDDYDLVATGPTNPIQPLVEHLAHGRDVGLHVIAARRAGGAGMASFDPLLKTLRELASPGLVMAGDRNEGPLVGAVRPSPQPPGRGWLVTRKQGARLVQLAHLPLD</sequence>
<dbReference type="PANTHER" id="PTHR22683:SF1">
    <property type="entry name" value="TYPE VII SECRETION SYSTEM PROTEIN ESSC"/>
    <property type="match status" value="1"/>
</dbReference>
<keyword evidence="2" id="KW-1003">Cell membrane</keyword>
<evidence type="ECO:0000259" key="12">
    <source>
        <dbReference type="PROSITE" id="PS50901"/>
    </source>
</evidence>
<dbReference type="InterPro" id="IPR050206">
    <property type="entry name" value="FtsK/SpoIIIE/SftA"/>
</dbReference>
<feature type="domain" description="FtsK" evidence="12">
    <location>
        <begin position="452"/>
        <end position="650"/>
    </location>
</feature>
<gene>
    <name evidence="13" type="ORF">GCM10009682_08980</name>
</gene>
<evidence type="ECO:0000256" key="7">
    <source>
        <dbReference type="ARBA" id="ARBA00022989"/>
    </source>
</evidence>
<comment type="subcellular location">
    <subcellularLocation>
        <location evidence="1">Cell membrane</location>
        <topology evidence="1">Multi-pass membrane protein</topology>
    </subcellularLocation>
</comment>
<feature type="compositionally biased region" description="Pro residues" evidence="10">
    <location>
        <begin position="12"/>
        <end position="23"/>
    </location>
</feature>
<dbReference type="PROSITE" id="PS50901">
    <property type="entry name" value="FTSK"/>
    <property type="match status" value="3"/>
</dbReference>
<keyword evidence="8 11" id="KW-0472">Membrane</keyword>
<feature type="transmembrane region" description="Helical" evidence="11">
    <location>
        <begin position="66"/>
        <end position="88"/>
    </location>
</feature>
<dbReference type="RefSeq" id="WP_344126509.1">
    <property type="nucleotide sequence ID" value="NZ_BAAALT010000016.1"/>
</dbReference>
<dbReference type="PANTHER" id="PTHR22683">
    <property type="entry name" value="SPORULATION PROTEIN RELATED"/>
    <property type="match status" value="1"/>
</dbReference>
<evidence type="ECO:0000313" key="13">
    <source>
        <dbReference type="EMBL" id="GAA1789119.1"/>
    </source>
</evidence>
<keyword evidence="7 11" id="KW-1133">Transmembrane helix</keyword>
<dbReference type="InterPro" id="IPR002543">
    <property type="entry name" value="FtsK_dom"/>
</dbReference>
<name>A0ABP4XT04_9ACTN</name>
<dbReference type="EMBL" id="BAAALT010000016">
    <property type="protein sequence ID" value="GAA1789119.1"/>
    <property type="molecule type" value="Genomic_DNA"/>
</dbReference>
<protein>
    <submittedName>
        <fullName evidence="13">Type VII secretion protein EccC</fullName>
    </submittedName>
</protein>
<evidence type="ECO:0000256" key="11">
    <source>
        <dbReference type="SAM" id="Phobius"/>
    </source>
</evidence>
<dbReference type="InterPro" id="IPR027417">
    <property type="entry name" value="P-loop_NTPase"/>
</dbReference>
<feature type="transmembrane region" description="Helical" evidence="11">
    <location>
        <begin position="41"/>
        <end position="59"/>
    </location>
</feature>
<evidence type="ECO:0000256" key="3">
    <source>
        <dbReference type="ARBA" id="ARBA00022692"/>
    </source>
</evidence>
<accession>A0ABP4XT04</accession>
<reference evidence="14" key="1">
    <citation type="journal article" date="2019" name="Int. J. Syst. Evol. Microbiol.">
        <title>The Global Catalogue of Microorganisms (GCM) 10K type strain sequencing project: providing services to taxonomists for standard genome sequencing and annotation.</title>
        <authorList>
            <consortium name="The Broad Institute Genomics Platform"/>
            <consortium name="The Broad Institute Genome Sequencing Center for Infectious Disease"/>
            <person name="Wu L."/>
            <person name="Ma J."/>
        </authorList>
    </citation>
    <scope>NUCLEOTIDE SEQUENCE [LARGE SCALE GENOMIC DNA]</scope>
    <source>
        <strain evidence="14">JCM 13250</strain>
    </source>
</reference>
<keyword evidence="5 9" id="KW-0547">Nucleotide-binding</keyword>
<dbReference type="InterPro" id="IPR003593">
    <property type="entry name" value="AAA+_ATPase"/>
</dbReference>
<evidence type="ECO:0000256" key="4">
    <source>
        <dbReference type="ARBA" id="ARBA00022737"/>
    </source>
</evidence>
<evidence type="ECO:0000256" key="10">
    <source>
        <dbReference type="SAM" id="MobiDB-lite"/>
    </source>
</evidence>
<evidence type="ECO:0000256" key="6">
    <source>
        <dbReference type="ARBA" id="ARBA00022840"/>
    </source>
</evidence>
<dbReference type="Pfam" id="PF01580">
    <property type="entry name" value="FtsK_SpoIIIE"/>
    <property type="match status" value="2"/>
</dbReference>
<proteinExistence type="predicted"/>
<evidence type="ECO:0000256" key="1">
    <source>
        <dbReference type="ARBA" id="ARBA00004651"/>
    </source>
</evidence>